<keyword evidence="5" id="KW-0418">Kinase</keyword>
<evidence type="ECO:0000256" key="3">
    <source>
        <dbReference type="ARBA" id="ARBA00022679"/>
    </source>
</evidence>
<dbReference type="GO" id="GO:0004674">
    <property type="term" value="F:protein serine/threonine kinase activity"/>
    <property type="evidence" value="ECO:0007669"/>
    <property type="project" value="UniProtKB-KW"/>
</dbReference>
<dbReference type="InterPro" id="IPR027417">
    <property type="entry name" value="P-loop_NTPase"/>
</dbReference>
<name>A0A561SL83_9PSEU</name>
<keyword evidence="4 7" id="KW-0547">Nucleotide-binding</keyword>
<keyword evidence="6 7" id="KW-0067">ATP-binding</keyword>
<dbReference type="InterPro" id="IPR014001">
    <property type="entry name" value="Helicase_ATP-bd"/>
</dbReference>
<keyword evidence="3" id="KW-0808">Transferase</keyword>
<dbReference type="GO" id="GO:0005524">
    <property type="term" value="F:ATP binding"/>
    <property type="evidence" value="ECO:0007669"/>
    <property type="project" value="UniProtKB-UniRule"/>
</dbReference>
<dbReference type="PROSITE" id="PS00108">
    <property type="entry name" value="PROTEIN_KINASE_ST"/>
    <property type="match status" value="1"/>
</dbReference>
<dbReference type="GO" id="GO:0004386">
    <property type="term" value="F:helicase activity"/>
    <property type="evidence" value="ECO:0007669"/>
    <property type="project" value="UniProtKB-KW"/>
</dbReference>
<dbReference type="SMART" id="SM00487">
    <property type="entry name" value="DEXDc"/>
    <property type="match status" value="1"/>
</dbReference>
<dbReference type="Gene3D" id="1.10.510.10">
    <property type="entry name" value="Transferase(Phosphotransferase) domain 1"/>
    <property type="match status" value="1"/>
</dbReference>
<dbReference type="InterPro" id="IPR011009">
    <property type="entry name" value="Kinase-like_dom_sf"/>
</dbReference>
<dbReference type="InterPro" id="IPR000719">
    <property type="entry name" value="Prot_kinase_dom"/>
</dbReference>
<dbReference type="SUPFAM" id="SSF56112">
    <property type="entry name" value="Protein kinase-like (PK-like)"/>
    <property type="match status" value="1"/>
</dbReference>
<dbReference type="Pfam" id="PF00069">
    <property type="entry name" value="Pkinase"/>
    <property type="match status" value="1"/>
</dbReference>
<dbReference type="OrthoDB" id="3197455at2"/>
<evidence type="ECO:0000259" key="10">
    <source>
        <dbReference type="PROSITE" id="PS51194"/>
    </source>
</evidence>
<keyword evidence="12" id="KW-1185">Reference proteome</keyword>
<sequence>MSPNVNVVADRFRLLGPIGKGNMGEVHQAVDERAAEGVKDRVVAVKLILRSRSGAPINTSADNKAVERFEREVRIMHKLDHPHLPRTIDGGVDGNGLPYLAMEYLDGRRLQDLSDEHAKLPFSWVAAIGAQIADGLAAAHRLDVIHRDLKPSNVMLLRSGTVKVLDFGMGRILGDSDGSHLTSTGVTVGTARYMAPEQFHRAAVGPAADLYALGCVLFELLAGVPPFTDASPHELGQKHIKELPPPLAPQRPGIPPELNRLIERLLQKDPANRPVDAATVRDALRPLAVGDDTIDGWEDLNPVTALATTAPAREPDTEPVLVARQPAAGMDVFDVHRKLIRDYRDFTESGTVIRDADVRAFVEKDLDEKSQWPDPWLSLNPFFASGGTVLELASAGVLHEECTRIFQAKKTEGGQVCDGRPLTLHRHQREAVDVAKSGASYVLTTGTGSGKSLAYIVPIVDKVLRDRESEGPDARKRVRAIIVYPMNALANSQVKELEKYLVDGYGKGREPVTFARYTGQENDEDRKRIRDNPPDILLTNYVMLELMLTRPDDRRSLIKMASGLEFLVFDELHTYRGRQGADVALLIRRVREACKAERLQCVGTSATMSSEGTFADQQKVVATVASILFGTTVDPANVIGETLVRATADTPDTVPVERLAGLDSPRSYDDLRNDPLARWIETHFGLTTVDGRLVRQRPAKIEEAAAELAVSSGLSAEVCGEAIRRTLRAGSEARHPVTNRPLFAFRLHQFLSKGDTVYVTLEDKATRQMTRDYQRVQPGSDGKILLPLAFCRDCGQEYLAVWRTTKDGTVVYEPRQDTVATGGKSDDGYLYIDRERPWPRTLDEAITDRRLPESWLETDDHDREVVRDSYRKRLPRAITVDPYGDEGSGELEAAFIPAPFLFCLNCNVSSERVRAKDFAMLASLNHEGRSSATSLVSASIVRSLKNVEALDPKARKLLTFVDNRQDASLQAGHFNDFVQITQLRSALYRAMVDAGPEGLRHEELASRVTDALGLDVADYTGSADVAPSLARNAAKTLRDVIAFRLYVDLQRGWRVTMPNLEQTGLLVVDYEDLDWLAAQEGRWAKAQPELRDAEPGRRVEIMRVLLDEMRRGLAIDVQHFRDDFDALQRASEERLVEPWRLSTNDRPQVGTAYPRSSKPGMDRSGLFLSGGGKVGKYLRRTHFPKLTKDELQLVIAGLLEVLAQAELVTRVEHVPERARQYRRSTGQSITGYRIAARTLVWRAGPGERGAHDPLTRTYGSGEGPRVNPFFRDLYKSTAGVLGGLAAREHTAQVDPKVREEREEDFRKGALKLLYCSPTMELGVDIAELNAVMMRNVPPTPANYAQRSGRAGRSGQPALVTTYCATGNSHDQYYFRRSDRMVAGVVAPPRLDLANEDLVRSHVQAVWLAESRLKLGRAIPEIIDISYPEDARTPAPALRLHEHITDTLSDPDVQRRAAAAAREVFGGLIEDFARTTWWHDRWIDDAVRAAGEQFDRGFDRWRELFKAALIDQAEQNRRVLDHTLSERDRNAAVRRRREAETQLNLLKNESVDSKSVLSDFNPYRYLASEGFLPGYSFPRLPLAAYIPAASRRFDEGDYLQRPRFLAIREFGPGALIYHEGSRYVVNRIQLPPDVTGDVHTTEAKRCAACGYHHDVNDNADKCEFCKEPLPEKTVGLLKLHTVYTQRRERISSDEEERRRAGFRLVTSYRFHDHGARPGRRDALVSDSGGRFAAVTYGDSATVRITNVGRWRAAENEPPGFWLDPADGRWMNNRDAAEASGDSSELPLVDADGNEGRRKKRVLPYVEDRRNILVFTLAKPLPEPVALSVMFALERGIEAAFELEDSELTSELLPPDEGDRDRMLFTEAAEGGAGVLRLLQSDRTALRTAAAMALEICHFAADGTDLGGPHPNRPCARGCYDCLLTYGNQTHHGAIDRHSVRDLLLRLAGADVVETGRGETRTEQLTRLAEQSDTKLEGNLISWLKERGLRLPDEAQAFIPEALAKPDFVYRLPGANVAIFVDGPVHEYESVANRDRDAEDRLLDSGWDVVRFPHDADWSKIIEQNSYCFGTRV</sequence>
<dbReference type="InterPro" id="IPR008271">
    <property type="entry name" value="Ser/Thr_kinase_AS"/>
</dbReference>
<dbReference type="FunFam" id="1.10.510.10:FF:000021">
    <property type="entry name" value="Serine/threonine protein kinase"/>
    <property type="match status" value="1"/>
</dbReference>
<keyword evidence="2" id="KW-0723">Serine/threonine-protein kinase</keyword>
<dbReference type="CDD" id="cd17923">
    <property type="entry name" value="DEXHc_Hrq1-like"/>
    <property type="match status" value="1"/>
</dbReference>
<evidence type="ECO:0000259" key="9">
    <source>
        <dbReference type="PROSITE" id="PS51192"/>
    </source>
</evidence>
<dbReference type="InterPro" id="IPR017441">
    <property type="entry name" value="Protein_kinase_ATP_BS"/>
</dbReference>
<feature type="binding site" evidence="7">
    <location>
        <position position="46"/>
    </location>
    <ligand>
        <name>ATP</name>
        <dbReference type="ChEBI" id="CHEBI:30616"/>
    </ligand>
</feature>
<comment type="caution">
    <text evidence="11">The sequence shown here is derived from an EMBL/GenBank/DDBJ whole genome shotgun (WGS) entry which is preliminary data.</text>
</comment>
<dbReference type="GO" id="GO:0003677">
    <property type="term" value="F:DNA binding"/>
    <property type="evidence" value="ECO:0007669"/>
    <property type="project" value="TreeGrafter"/>
</dbReference>
<dbReference type="Proteomes" id="UP000321261">
    <property type="component" value="Unassembled WGS sequence"/>
</dbReference>
<proteinExistence type="predicted"/>
<dbReference type="EMBL" id="VIWU01000001">
    <property type="protein sequence ID" value="TWF75629.1"/>
    <property type="molecule type" value="Genomic_DNA"/>
</dbReference>
<dbReference type="PROSITE" id="PS50011">
    <property type="entry name" value="PROTEIN_KINASE_DOM"/>
    <property type="match status" value="1"/>
</dbReference>
<evidence type="ECO:0000259" key="8">
    <source>
        <dbReference type="PROSITE" id="PS50011"/>
    </source>
</evidence>
<dbReference type="PANTHER" id="PTHR47962">
    <property type="entry name" value="ATP-DEPENDENT HELICASE LHR-RELATED-RELATED"/>
    <property type="match status" value="1"/>
</dbReference>
<dbReference type="SMART" id="SM00490">
    <property type="entry name" value="HELICc"/>
    <property type="match status" value="1"/>
</dbReference>
<evidence type="ECO:0000313" key="11">
    <source>
        <dbReference type="EMBL" id="TWF75629.1"/>
    </source>
</evidence>
<protein>
    <recommendedName>
        <fullName evidence="1">non-specific serine/threonine protein kinase</fullName>
        <ecNumber evidence="1">2.7.11.1</ecNumber>
    </recommendedName>
</protein>
<dbReference type="SMART" id="SM00220">
    <property type="entry name" value="S_TKc"/>
    <property type="match status" value="1"/>
</dbReference>
<evidence type="ECO:0000256" key="6">
    <source>
        <dbReference type="ARBA" id="ARBA00022840"/>
    </source>
</evidence>
<dbReference type="InterPro" id="IPR011545">
    <property type="entry name" value="DEAD/DEAH_box_helicase_dom"/>
</dbReference>
<dbReference type="InterPro" id="IPR052511">
    <property type="entry name" value="ATP-dep_Helicase"/>
</dbReference>
<feature type="domain" description="Protein kinase" evidence="8">
    <location>
        <begin position="12"/>
        <end position="288"/>
    </location>
</feature>
<dbReference type="InterPro" id="IPR011335">
    <property type="entry name" value="Restrct_endonuc-II-like"/>
</dbReference>
<dbReference type="EC" id="2.7.11.1" evidence="1"/>
<evidence type="ECO:0000256" key="2">
    <source>
        <dbReference type="ARBA" id="ARBA00022527"/>
    </source>
</evidence>
<feature type="domain" description="Helicase C-terminal" evidence="10">
    <location>
        <begin position="1253"/>
        <end position="1398"/>
    </location>
</feature>
<dbReference type="SUPFAM" id="SSF52980">
    <property type="entry name" value="Restriction endonuclease-like"/>
    <property type="match status" value="1"/>
</dbReference>
<dbReference type="PROSITE" id="PS51192">
    <property type="entry name" value="HELICASE_ATP_BIND_1"/>
    <property type="match status" value="1"/>
</dbReference>
<dbReference type="InterPro" id="IPR001650">
    <property type="entry name" value="Helicase_C-like"/>
</dbReference>
<dbReference type="SUPFAM" id="SSF52540">
    <property type="entry name" value="P-loop containing nucleoside triphosphate hydrolases"/>
    <property type="match status" value="1"/>
</dbReference>
<dbReference type="GO" id="GO:0016887">
    <property type="term" value="F:ATP hydrolysis activity"/>
    <property type="evidence" value="ECO:0007669"/>
    <property type="project" value="TreeGrafter"/>
</dbReference>
<evidence type="ECO:0000256" key="4">
    <source>
        <dbReference type="ARBA" id="ARBA00022741"/>
    </source>
</evidence>
<accession>A0A561SL83</accession>
<keyword evidence="11" id="KW-0378">Hydrolase</keyword>
<dbReference type="Pfam" id="PF09369">
    <property type="entry name" value="MZB"/>
    <property type="match status" value="1"/>
</dbReference>
<keyword evidence="11" id="KW-0347">Helicase</keyword>
<dbReference type="PANTHER" id="PTHR47962:SF5">
    <property type="entry name" value="ATP-DEPENDENT HELICASE LHR-RELATED"/>
    <property type="match status" value="1"/>
</dbReference>
<dbReference type="CDD" id="cd14014">
    <property type="entry name" value="STKc_PknB_like"/>
    <property type="match status" value="1"/>
</dbReference>
<dbReference type="InterPro" id="IPR018973">
    <property type="entry name" value="MZB"/>
</dbReference>
<reference evidence="11 12" key="1">
    <citation type="submission" date="2019-06" db="EMBL/GenBank/DDBJ databases">
        <title>Sequencing the genomes of 1000 actinobacteria strains.</title>
        <authorList>
            <person name="Klenk H.-P."/>
        </authorList>
    </citation>
    <scope>NUCLEOTIDE SEQUENCE [LARGE SCALE GENOMIC DNA]</scope>
    <source>
        <strain evidence="11 12">DSM 45671</strain>
    </source>
</reference>
<organism evidence="11 12">
    <name type="scientific">Pseudonocardia hierapolitana</name>
    <dbReference type="NCBI Taxonomy" id="1128676"/>
    <lineage>
        <taxon>Bacteria</taxon>
        <taxon>Bacillati</taxon>
        <taxon>Actinomycetota</taxon>
        <taxon>Actinomycetes</taxon>
        <taxon>Pseudonocardiales</taxon>
        <taxon>Pseudonocardiaceae</taxon>
        <taxon>Pseudonocardia</taxon>
    </lineage>
</organism>
<dbReference type="PROSITE" id="PS00107">
    <property type="entry name" value="PROTEIN_KINASE_ATP"/>
    <property type="match status" value="1"/>
</dbReference>
<dbReference type="Pfam" id="PF00271">
    <property type="entry name" value="Helicase_C"/>
    <property type="match status" value="1"/>
</dbReference>
<dbReference type="Gene3D" id="3.40.50.300">
    <property type="entry name" value="P-loop containing nucleotide triphosphate hydrolases"/>
    <property type="match status" value="2"/>
</dbReference>
<dbReference type="PROSITE" id="PS51194">
    <property type="entry name" value="HELICASE_CTER"/>
    <property type="match status" value="1"/>
</dbReference>
<evidence type="ECO:0000256" key="7">
    <source>
        <dbReference type="PROSITE-ProRule" id="PRU10141"/>
    </source>
</evidence>
<dbReference type="Gene3D" id="3.40.960.10">
    <property type="entry name" value="VSR Endonuclease"/>
    <property type="match status" value="1"/>
</dbReference>
<dbReference type="RefSeq" id="WP_147254800.1">
    <property type="nucleotide sequence ID" value="NZ_VIWU01000001.1"/>
</dbReference>
<gene>
    <name evidence="11" type="ORF">FHX44_111513</name>
</gene>
<evidence type="ECO:0000313" key="12">
    <source>
        <dbReference type="Proteomes" id="UP000321261"/>
    </source>
</evidence>
<dbReference type="Gene3D" id="3.30.200.20">
    <property type="entry name" value="Phosphorylase Kinase, domain 1"/>
    <property type="match status" value="1"/>
</dbReference>
<evidence type="ECO:0000256" key="1">
    <source>
        <dbReference type="ARBA" id="ARBA00012513"/>
    </source>
</evidence>
<evidence type="ECO:0000256" key="5">
    <source>
        <dbReference type="ARBA" id="ARBA00022777"/>
    </source>
</evidence>
<feature type="domain" description="Helicase ATP-binding" evidence="9">
    <location>
        <begin position="432"/>
        <end position="626"/>
    </location>
</feature>
<dbReference type="Pfam" id="PF00270">
    <property type="entry name" value="DEAD"/>
    <property type="match status" value="1"/>
</dbReference>